<protein>
    <recommendedName>
        <fullName evidence="5">Lipoprotein</fullName>
    </recommendedName>
</protein>
<keyword evidence="4" id="KW-1185">Reference proteome</keyword>
<dbReference type="EMBL" id="CP098736">
    <property type="protein sequence ID" value="USE80585.1"/>
    <property type="molecule type" value="Genomic_DNA"/>
</dbReference>
<dbReference type="GeneID" id="70691248"/>
<feature type="region of interest" description="Disordered" evidence="1">
    <location>
        <begin position="35"/>
        <end position="73"/>
    </location>
</feature>
<gene>
    <name evidence="3" type="ORF">NDR89_12540</name>
</gene>
<dbReference type="Proteomes" id="UP001056648">
    <property type="component" value="Chromosome 2"/>
</dbReference>
<evidence type="ECO:0000256" key="2">
    <source>
        <dbReference type="SAM" id="SignalP"/>
    </source>
</evidence>
<feature type="signal peptide" evidence="2">
    <location>
        <begin position="1"/>
        <end position="21"/>
    </location>
</feature>
<name>A0ABY4VUF5_9BURK</name>
<dbReference type="RefSeq" id="WP_053822541.1">
    <property type="nucleotide sequence ID" value="NZ_CP054626.1"/>
</dbReference>
<proteinExistence type="predicted"/>
<evidence type="ECO:0000313" key="4">
    <source>
        <dbReference type="Proteomes" id="UP001056648"/>
    </source>
</evidence>
<dbReference type="PROSITE" id="PS51257">
    <property type="entry name" value="PROKAR_LIPOPROTEIN"/>
    <property type="match status" value="1"/>
</dbReference>
<sequence>MPKVLALIPAILLVGACASHAPSDQQAAAAATAAAAESQAASGPPPEWQKKRQQYTDCAREKAEARSAKPGTTQAVVNDALRDCRGELDAVRTSFREYLDGQMSSAHGKRSARQAADRVGRDTEDKVRAYLLRHVEYHRAVAARQ</sequence>
<evidence type="ECO:0008006" key="5">
    <source>
        <dbReference type="Google" id="ProtNLM"/>
    </source>
</evidence>
<keyword evidence="2" id="KW-0732">Signal</keyword>
<feature type="compositionally biased region" description="Basic and acidic residues" evidence="1">
    <location>
        <begin position="58"/>
        <end position="67"/>
    </location>
</feature>
<accession>A0ABY4VUF5</accession>
<evidence type="ECO:0000256" key="1">
    <source>
        <dbReference type="SAM" id="MobiDB-lite"/>
    </source>
</evidence>
<feature type="chain" id="PRO_5045306792" description="Lipoprotein" evidence="2">
    <location>
        <begin position="22"/>
        <end position="145"/>
    </location>
</feature>
<evidence type="ECO:0000313" key="3">
    <source>
        <dbReference type="EMBL" id="USE80585.1"/>
    </source>
</evidence>
<organism evidence="3 4">
    <name type="scientific">Cupriavidus gilardii</name>
    <dbReference type="NCBI Taxonomy" id="82541"/>
    <lineage>
        <taxon>Bacteria</taxon>
        <taxon>Pseudomonadati</taxon>
        <taxon>Pseudomonadota</taxon>
        <taxon>Betaproteobacteria</taxon>
        <taxon>Burkholderiales</taxon>
        <taxon>Burkholderiaceae</taxon>
        <taxon>Cupriavidus</taxon>
    </lineage>
</organism>
<reference evidence="3" key="1">
    <citation type="submission" date="2022-06" db="EMBL/GenBank/DDBJ databases">
        <title>Complete genome sequence and characterization of Cupriavidus gilardii QJ1 isolated from contaminating cells.</title>
        <authorList>
            <person name="Qi J."/>
        </authorList>
    </citation>
    <scope>NUCLEOTIDE SEQUENCE</scope>
    <source>
        <strain evidence="3">QJ1</strain>
    </source>
</reference>